<name>A0A813PSA1_9BILA</name>
<dbReference type="OrthoDB" id="9997428at2759"/>
<dbReference type="EMBL" id="CAJOAX010000932">
    <property type="protein sequence ID" value="CAF3668058.1"/>
    <property type="molecule type" value="Genomic_DNA"/>
</dbReference>
<comment type="caution">
    <text evidence="1">The sequence shown here is derived from an EMBL/GenBank/DDBJ whole genome shotgun (WGS) entry which is preliminary data.</text>
</comment>
<reference evidence="1" key="1">
    <citation type="submission" date="2021-02" db="EMBL/GenBank/DDBJ databases">
        <authorList>
            <person name="Nowell W R."/>
        </authorList>
    </citation>
    <scope>NUCLEOTIDE SEQUENCE</scope>
</reference>
<dbReference type="EMBL" id="CAJOBE010000458">
    <property type="protein sequence ID" value="CAF3644754.1"/>
    <property type="molecule type" value="Genomic_DNA"/>
</dbReference>
<accession>A0A813PSA1</accession>
<evidence type="ECO:0000313" key="5">
    <source>
        <dbReference type="Proteomes" id="UP000663882"/>
    </source>
</evidence>
<dbReference type="AlphaFoldDB" id="A0A813PSA1"/>
<gene>
    <name evidence="3" type="ORF">FNK824_LOCUS5649</name>
    <name evidence="4" type="ORF">OTI717_LOCUS10368</name>
    <name evidence="1" type="ORF">RFH988_LOCUS1498</name>
    <name evidence="2" type="ORF">SEV965_LOCUS9520</name>
</gene>
<dbReference type="Proteomes" id="UP000663823">
    <property type="component" value="Unassembled WGS sequence"/>
</dbReference>
<evidence type="ECO:0000313" key="2">
    <source>
        <dbReference type="EMBL" id="CAF0976351.1"/>
    </source>
</evidence>
<dbReference type="EMBL" id="CAJNOU010000373">
    <property type="protein sequence ID" value="CAF0976351.1"/>
    <property type="molecule type" value="Genomic_DNA"/>
</dbReference>
<dbReference type="Proteomes" id="UP000663889">
    <property type="component" value="Unassembled WGS sequence"/>
</dbReference>
<proteinExistence type="predicted"/>
<evidence type="ECO:0000313" key="4">
    <source>
        <dbReference type="EMBL" id="CAF3668058.1"/>
    </source>
</evidence>
<evidence type="ECO:0000313" key="3">
    <source>
        <dbReference type="EMBL" id="CAF3644754.1"/>
    </source>
</evidence>
<dbReference type="EMBL" id="CAJNOO010000028">
    <property type="protein sequence ID" value="CAF0754661.1"/>
    <property type="molecule type" value="Genomic_DNA"/>
</dbReference>
<dbReference type="Proteomes" id="UP000663874">
    <property type="component" value="Unassembled WGS sequence"/>
</dbReference>
<organism evidence="1 5">
    <name type="scientific">Rotaria sordida</name>
    <dbReference type="NCBI Taxonomy" id="392033"/>
    <lineage>
        <taxon>Eukaryota</taxon>
        <taxon>Metazoa</taxon>
        <taxon>Spiralia</taxon>
        <taxon>Gnathifera</taxon>
        <taxon>Rotifera</taxon>
        <taxon>Eurotatoria</taxon>
        <taxon>Bdelloidea</taxon>
        <taxon>Philodinida</taxon>
        <taxon>Philodinidae</taxon>
        <taxon>Rotaria</taxon>
    </lineage>
</organism>
<evidence type="ECO:0000313" key="1">
    <source>
        <dbReference type="EMBL" id="CAF0754661.1"/>
    </source>
</evidence>
<sequence length="207" mass="24446">MQNSSDQSIISSHLVNLYSQLALLEKQNDNTLINNSKHLKSLLDSYHNNYLYLKARYKIEQERIDHRFDSETHCTQAYFTAKKAELKEHLLDRLRRKRKLVVDEIRSVIDIHSRTFDVDPLFITMQNPHPLQTKAYNFRQRPDIGQQISAINDEEFVSTNGILPSILQQQTTRKRLVGAFNIFQSPKWTLKDEECEDDFKMISYSRK</sequence>
<dbReference type="Proteomes" id="UP000663882">
    <property type="component" value="Unassembled WGS sequence"/>
</dbReference>
<protein>
    <submittedName>
        <fullName evidence="1">Uncharacterized protein</fullName>
    </submittedName>
</protein>